<evidence type="ECO:0000313" key="4">
    <source>
        <dbReference type="EMBL" id="MBH9553356.1"/>
    </source>
</evidence>
<dbReference type="InterPro" id="IPR011006">
    <property type="entry name" value="CheY-like_superfamily"/>
</dbReference>
<evidence type="ECO:0000256" key="2">
    <source>
        <dbReference type="PROSITE-ProRule" id="PRU00169"/>
    </source>
</evidence>
<proteinExistence type="predicted"/>
<dbReference type="PROSITE" id="PS50110">
    <property type="entry name" value="RESPONSE_REGULATORY"/>
    <property type="match status" value="1"/>
</dbReference>
<organism evidence="4 5">
    <name type="scientific">Inhella gelatinilytica</name>
    <dbReference type="NCBI Taxonomy" id="2795030"/>
    <lineage>
        <taxon>Bacteria</taxon>
        <taxon>Pseudomonadati</taxon>
        <taxon>Pseudomonadota</taxon>
        <taxon>Betaproteobacteria</taxon>
        <taxon>Burkholderiales</taxon>
        <taxon>Sphaerotilaceae</taxon>
        <taxon>Inhella</taxon>
    </lineage>
</organism>
<dbReference type="PANTHER" id="PTHR43214">
    <property type="entry name" value="TWO-COMPONENT RESPONSE REGULATOR"/>
    <property type="match status" value="1"/>
</dbReference>
<sequence length="194" mass="20735">MPLRALILDPNPLTRAFLVRVLSEGLSDPLSCSEWGLEHEVLTALRGGAAFDLALIDVDGPGGGLAVLDALQGKPTLKIVHTLYGEDEALFTAVQWGIDGYLLKEDRFETAVESLQRIVRGRPGLSPALARRLLLAARTSPSPRAAREMEVLDYVAKGFTPKEIGNLMGLSLPALGALIGAIYRPGPLRTATAD</sequence>
<evidence type="ECO:0000313" key="5">
    <source>
        <dbReference type="Proteomes" id="UP000620139"/>
    </source>
</evidence>
<dbReference type="EMBL" id="JAEDAL010000005">
    <property type="protein sequence ID" value="MBH9553356.1"/>
    <property type="molecule type" value="Genomic_DNA"/>
</dbReference>
<accession>A0A931NFB1</accession>
<protein>
    <submittedName>
        <fullName evidence="4">Response regulator transcription factor</fullName>
    </submittedName>
</protein>
<dbReference type="GO" id="GO:0000160">
    <property type="term" value="P:phosphorelay signal transduction system"/>
    <property type="evidence" value="ECO:0007669"/>
    <property type="project" value="InterPro"/>
</dbReference>
<keyword evidence="1" id="KW-0238">DNA-binding</keyword>
<evidence type="ECO:0000259" key="3">
    <source>
        <dbReference type="PROSITE" id="PS50110"/>
    </source>
</evidence>
<gene>
    <name evidence="4" type="ORF">I7X43_10905</name>
</gene>
<reference evidence="4" key="1">
    <citation type="submission" date="2020-12" db="EMBL/GenBank/DDBJ databases">
        <title>The genome sequence of Inhella sp. 4Y17.</title>
        <authorList>
            <person name="Liu Y."/>
        </authorList>
    </citation>
    <scope>NUCLEOTIDE SEQUENCE</scope>
    <source>
        <strain evidence="4">4Y10</strain>
    </source>
</reference>
<feature type="domain" description="Response regulatory" evidence="3">
    <location>
        <begin position="4"/>
        <end position="119"/>
    </location>
</feature>
<dbReference type="AlphaFoldDB" id="A0A931NFB1"/>
<keyword evidence="2" id="KW-0597">Phosphoprotein</keyword>
<dbReference type="Gene3D" id="3.40.50.2300">
    <property type="match status" value="1"/>
</dbReference>
<dbReference type="SUPFAM" id="SSF52172">
    <property type="entry name" value="CheY-like"/>
    <property type="match status" value="1"/>
</dbReference>
<dbReference type="RefSeq" id="WP_198100980.1">
    <property type="nucleotide sequence ID" value="NZ_JAEDAL010000005.1"/>
</dbReference>
<dbReference type="GO" id="GO:0003677">
    <property type="term" value="F:DNA binding"/>
    <property type="evidence" value="ECO:0007669"/>
    <property type="project" value="UniProtKB-KW"/>
</dbReference>
<dbReference type="InterPro" id="IPR001789">
    <property type="entry name" value="Sig_transdc_resp-reg_receiver"/>
</dbReference>
<dbReference type="InterPro" id="IPR039420">
    <property type="entry name" value="WalR-like"/>
</dbReference>
<feature type="modified residue" description="4-aspartylphosphate" evidence="2">
    <location>
        <position position="57"/>
    </location>
</feature>
<evidence type="ECO:0000256" key="1">
    <source>
        <dbReference type="ARBA" id="ARBA00023125"/>
    </source>
</evidence>
<keyword evidence="5" id="KW-1185">Reference proteome</keyword>
<comment type="caution">
    <text evidence="4">The sequence shown here is derived from an EMBL/GenBank/DDBJ whole genome shotgun (WGS) entry which is preliminary data.</text>
</comment>
<dbReference type="Proteomes" id="UP000620139">
    <property type="component" value="Unassembled WGS sequence"/>
</dbReference>
<name>A0A931NFB1_9BURK</name>